<evidence type="ECO:0000313" key="3">
    <source>
        <dbReference type="Proteomes" id="UP001141552"/>
    </source>
</evidence>
<keyword evidence="3" id="KW-1185">Reference proteome</keyword>
<dbReference type="Pfam" id="PF03372">
    <property type="entry name" value="Exo_endo_phos"/>
    <property type="match status" value="1"/>
</dbReference>
<evidence type="ECO:0000313" key="2">
    <source>
        <dbReference type="EMBL" id="KAJ4849688.1"/>
    </source>
</evidence>
<dbReference type="Gene3D" id="3.60.10.10">
    <property type="entry name" value="Endonuclease/exonuclease/phosphatase"/>
    <property type="match status" value="1"/>
</dbReference>
<organism evidence="2 3">
    <name type="scientific">Turnera subulata</name>
    <dbReference type="NCBI Taxonomy" id="218843"/>
    <lineage>
        <taxon>Eukaryota</taxon>
        <taxon>Viridiplantae</taxon>
        <taxon>Streptophyta</taxon>
        <taxon>Embryophyta</taxon>
        <taxon>Tracheophyta</taxon>
        <taxon>Spermatophyta</taxon>
        <taxon>Magnoliopsida</taxon>
        <taxon>eudicotyledons</taxon>
        <taxon>Gunneridae</taxon>
        <taxon>Pentapetalae</taxon>
        <taxon>rosids</taxon>
        <taxon>fabids</taxon>
        <taxon>Malpighiales</taxon>
        <taxon>Passifloraceae</taxon>
        <taxon>Turnera</taxon>
    </lineage>
</organism>
<protein>
    <recommendedName>
        <fullName evidence="1">Endonuclease/exonuclease/phosphatase domain-containing protein</fullName>
    </recommendedName>
</protein>
<feature type="domain" description="Endonuclease/exonuclease/phosphatase" evidence="1">
    <location>
        <begin position="16"/>
        <end position="129"/>
    </location>
</feature>
<dbReference type="EMBL" id="JAKUCV010000518">
    <property type="protein sequence ID" value="KAJ4849688.1"/>
    <property type="molecule type" value="Genomic_DNA"/>
</dbReference>
<dbReference type="PANTHER" id="PTHR33710">
    <property type="entry name" value="BNAC02G09200D PROTEIN"/>
    <property type="match status" value="1"/>
</dbReference>
<dbReference type="SUPFAM" id="SSF56219">
    <property type="entry name" value="DNase I-like"/>
    <property type="match status" value="1"/>
</dbReference>
<evidence type="ECO:0000259" key="1">
    <source>
        <dbReference type="Pfam" id="PF03372"/>
    </source>
</evidence>
<gene>
    <name evidence="2" type="ORF">Tsubulata_006712</name>
</gene>
<sequence>MRFTRDSDTFLFIAVYACPQEKWRKFLWRNLELLASSISEPWLLGGDFNAILASHERKDASGRHGLANRAFQNCVSNSNLLDLGFSGSKFTWKRGNFQARLDRYLCNSSWRLAYPEGVVLHLPRVGSDHCPILLKDGCPPPSRCNRPFRFQAAWHPDFEDFIKQAWNTDGNMVSTTQKFVAKVQEWNKRVFGNIHWKKKRVLARLAGIQRFLENRPSPYLSKLELELKMEFDAILLQEEVFWVQKARWTSGNIEICWCNQLRSSYLQTRQILMSVICALWKATGNGITFSHVYLESLCWPYGNSLPQDPRKVMTL</sequence>
<dbReference type="PANTHER" id="PTHR33710:SF71">
    <property type="entry name" value="ENDONUCLEASE_EXONUCLEASE_PHOSPHATASE DOMAIN-CONTAINING PROTEIN"/>
    <property type="match status" value="1"/>
</dbReference>
<dbReference type="AlphaFoldDB" id="A0A9Q0JPV0"/>
<name>A0A9Q0JPV0_9ROSI</name>
<dbReference type="InterPro" id="IPR036691">
    <property type="entry name" value="Endo/exonu/phosph_ase_sf"/>
</dbReference>
<comment type="caution">
    <text evidence="2">The sequence shown here is derived from an EMBL/GenBank/DDBJ whole genome shotgun (WGS) entry which is preliminary data.</text>
</comment>
<dbReference type="Proteomes" id="UP001141552">
    <property type="component" value="Unassembled WGS sequence"/>
</dbReference>
<dbReference type="GO" id="GO:0003824">
    <property type="term" value="F:catalytic activity"/>
    <property type="evidence" value="ECO:0007669"/>
    <property type="project" value="InterPro"/>
</dbReference>
<reference evidence="2" key="1">
    <citation type="submission" date="2022-02" db="EMBL/GenBank/DDBJ databases">
        <authorList>
            <person name="Henning P.M."/>
            <person name="McCubbin A.G."/>
            <person name="Shore J.S."/>
        </authorList>
    </citation>
    <scope>NUCLEOTIDE SEQUENCE</scope>
    <source>
        <strain evidence="2">F60SS</strain>
        <tissue evidence="2">Leaves</tissue>
    </source>
</reference>
<dbReference type="OrthoDB" id="1750980at2759"/>
<dbReference type="InterPro" id="IPR005135">
    <property type="entry name" value="Endo/exonuclease/phosphatase"/>
</dbReference>
<reference evidence="2" key="2">
    <citation type="journal article" date="2023" name="Plants (Basel)">
        <title>Annotation of the Turnera subulata (Passifloraceae) Draft Genome Reveals the S-Locus Evolved after the Divergence of Turneroideae from Passifloroideae in a Stepwise Manner.</title>
        <authorList>
            <person name="Henning P.M."/>
            <person name="Roalson E.H."/>
            <person name="Mir W."/>
            <person name="McCubbin A.G."/>
            <person name="Shore J.S."/>
        </authorList>
    </citation>
    <scope>NUCLEOTIDE SEQUENCE</scope>
    <source>
        <strain evidence="2">F60SS</strain>
    </source>
</reference>
<proteinExistence type="predicted"/>
<accession>A0A9Q0JPV0</accession>